<feature type="transmembrane region" description="Helical" evidence="1">
    <location>
        <begin position="189"/>
        <end position="213"/>
    </location>
</feature>
<dbReference type="AlphaFoldDB" id="A0A5C5Y9F9"/>
<keyword evidence="3" id="KW-1185">Reference proteome</keyword>
<evidence type="ECO:0000313" key="3">
    <source>
        <dbReference type="Proteomes" id="UP000317238"/>
    </source>
</evidence>
<sequence length="236" mass="26023">MACSRWGMELPRVRYGSCEPGEFRACCAYLINHPARRRDQSVGIGIAPWCNDQRLSLQIKGDLMQSFSHKTVLPVESDAHVGARRFRNGVRLLLVLSLISTVVTLLFARQVAYLAAIPLPFLTAILAGANYLEFRSRASILREGGVDHLQKSELDADLETAGILFVLKLLGVLAMGTFIIAAAVLDWQLVGVVAAAMLLLIVLINLPYLPLFFDEARRDELRRLRAAGHDVEGLDG</sequence>
<accession>A0A5C5Y9F9</accession>
<comment type="caution">
    <text evidence="2">The sequence shown here is derived from an EMBL/GenBank/DDBJ whole genome shotgun (WGS) entry which is preliminary data.</text>
</comment>
<keyword evidence="1" id="KW-0812">Transmembrane</keyword>
<keyword evidence="1" id="KW-0472">Membrane</keyword>
<organism evidence="2 3">
    <name type="scientific">Crateriforma conspicua</name>
    <dbReference type="NCBI Taxonomy" id="2527996"/>
    <lineage>
        <taxon>Bacteria</taxon>
        <taxon>Pseudomonadati</taxon>
        <taxon>Planctomycetota</taxon>
        <taxon>Planctomycetia</taxon>
        <taxon>Planctomycetales</taxon>
        <taxon>Planctomycetaceae</taxon>
        <taxon>Crateriforma</taxon>
    </lineage>
</organism>
<feature type="transmembrane region" description="Helical" evidence="1">
    <location>
        <begin position="113"/>
        <end position="132"/>
    </location>
</feature>
<dbReference type="EMBL" id="SJPL01000001">
    <property type="protein sequence ID" value="TWT70002.1"/>
    <property type="molecule type" value="Genomic_DNA"/>
</dbReference>
<protein>
    <submittedName>
        <fullName evidence="2">Uncharacterized protein</fullName>
    </submittedName>
</protein>
<name>A0A5C5Y9F9_9PLAN</name>
<dbReference type="Proteomes" id="UP000317238">
    <property type="component" value="Unassembled WGS sequence"/>
</dbReference>
<evidence type="ECO:0000313" key="2">
    <source>
        <dbReference type="EMBL" id="TWT70002.1"/>
    </source>
</evidence>
<proteinExistence type="predicted"/>
<keyword evidence="1" id="KW-1133">Transmembrane helix</keyword>
<gene>
    <name evidence="2" type="ORF">Pan14r_22990</name>
</gene>
<feature type="transmembrane region" description="Helical" evidence="1">
    <location>
        <begin position="90"/>
        <end position="107"/>
    </location>
</feature>
<evidence type="ECO:0000256" key="1">
    <source>
        <dbReference type="SAM" id="Phobius"/>
    </source>
</evidence>
<reference evidence="2 3" key="1">
    <citation type="submission" date="2019-02" db="EMBL/GenBank/DDBJ databases">
        <title>Deep-cultivation of Planctomycetes and their phenomic and genomic characterization uncovers novel biology.</title>
        <authorList>
            <person name="Wiegand S."/>
            <person name="Jogler M."/>
            <person name="Boedeker C."/>
            <person name="Pinto D."/>
            <person name="Vollmers J."/>
            <person name="Rivas-Marin E."/>
            <person name="Kohn T."/>
            <person name="Peeters S.H."/>
            <person name="Heuer A."/>
            <person name="Rast P."/>
            <person name="Oberbeckmann S."/>
            <person name="Bunk B."/>
            <person name="Jeske O."/>
            <person name="Meyerdierks A."/>
            <person name="Storesund J.E."/>
            <person name="Kallscheuer N."/>
            <person name="Luecker S."/>
            <person name="Lage O.M."/>
            <person name="Pohl T."/>
            <person name="Merkel B.J."/>
            <person name="Hornburger P."/>
            <person name="Mueller R.-W."/>
            <person name="Bruemmer F."/>
            <person name="Labrenz M."/>
            <person name="Spormann A.M."/>
            <person name="Op Den Camp H."/>
            <person name="Overmann J."/>
            <person name="Amann R."/>
            <person name="Jetten M.S.M."/>
            <person name="Mascher T."/>
            <person name="Medema M.H."/>
            <person name="Devos D.P."/>
            <person name="Kaster A.-K."/>
            <person name="Ovreas L."/>
            <person name="Rohde M."/>
            <person name="Galperin M.Y."/>
            <person name="Jogler C."/>
        </authorList>
    </citation>
    <scope>NUCLEOTIDE SEQUENCE [LARGE SCALE GENOMIC DNA]</scope>
    <source>
        <strain evidence="2 3">Pan14r</strain>
    </source>
</reference>
<feature type="transmembrane region" description="Helical" evidence="1">
    <location>
        <begin position="161"/>
        <end position="183"/>
    </location>
</feature>